<dbReference type="CDD" id="cd00063">
    <property type="entry name" value="FN3"/>
    <property type="match status" value="1"/>
</dbReference>
<proteinExistence type="predicted"/>
<feature type="domain" description="Ig-like" evidence="3">
    <location>
        <begin position="88"/>
        <end position="187"/>
    </location>
</feature>
<keyword evidence="5" id="KW-1185">Reference proteome</keyword>
<dbReference type="GO" id="GO:0030424">
    <property type="term" value="C:axon"/>
    <property type="evidence" value="ECO:0007669"/>
    <property type="project" value="TreeGrafter"/>
</dbReference>
<dbReference type="GO" id="GO:0098632">
    <property type="term" value="F:cell-cell adhesion mediator activity"/>
    <property type="evidence" value="ECO:0007669"/>
    <property type="project" value="TreeGrafter"/>
</dbReference>
<dbReference type="Pfam" id="PF00041">
    <property type="entry name" value="fn3"/>
    <property type="match status" value="1"/>
</dbReference>
<dbReference type="InterPro" id="IPR003961">
    <property type="entry name" value="FN3_dom"/>
</dbReference>
<feature type="domain" description="Fibronectin type-III" evidence="4">
    <location>
        <begin position="384"/>
        <end position="454"/>
    </location>
</feature>
<dbReference type="CDD" id="cd20958">
    <property type="entry name" value="IgI_5_Dscam"/>
    <property type="match status" value="1"/>
</dbReference>
<dbReference type="PROSITE" id="PS50835">
    <property type="entry name" value="IG_LIKE"/>
    <property type="match status" value="4"/>
</dbReference>
<dbReference type="GO" id="GO:0005886">
    <property type="term" value="C:plasma membrane"/>
    <property type="evidence" value="ECO:0007669"/>
    <property type="project" value="TreeGrafter"/>
</dbReference>
<gene>
    <name evidence="6" type="primary">LOC117651974</name>
</gene>
<dbReference type="SUPFAM" id="SSF48726">
    <property type="entry name" value="Immunoglobulin"/>
    <property type="match status" value="4"/>
</dbReference>
<dbReference type="InterPro" id="IPR036116">
    <property type="entry name" value="FN3_sf"/>
</dbReference>
<dbReference type="PROSITE" id="PS50853">
    <property type="entry name" value="FN3"/>
    <property type="match status" value="1"/>
</dbReference>
<dbReference type="PANTHER" id="PTHR10075">
    <property type="entry name" value="BASIGIN RELATED"/>
    <property type="match status" value="1"/>
</dbReference>
<dbReference type="GO" id="GO:0007156">
    <property type="term" value="P:homophilic cell adhesion via plasma membrane adhesion molecules"/>
    <property type="evidence" value="ECO:0007669"/>
    <property type="project" value="TreeGrafter"/>
</dbReference>
<dbReference type="GeneID" id="117651974"/>
<sequence length="454" mass="48563">MPPRSLVAGRDEALRCLVAGHPIRAITWEKDGRPLPTSPHRQRVFPNGTLVVVDVQKAVDEGEYACIATAPGGESARRSVAVKVLEAPEIAPLSEQTHYLRGSRLYLTCLATRGDGPLRFRWLKDGVPLSGAGSDAAGALPGGVVARTLDDFSTALTFPALQPAHSGNYTCELSNAAAIASRSAQVVVTVAPTWSVEPVPTEVLKGNTALLHCTAGGFPKPTISWAGPSASQYFRPEEAAVTHPVLDNGTLLIEAAAREDRGFYHCTASNGMGKPLSRAVFLTVHVPAHFDRPTQTVRAARGSTAELECQAQGDAPLSLHWTREGRRFEELKPKEDATEVGVTSRLTLRAVQRVDSARFACVASNRFGAARQEVVLTVQEAPEAPPQLRVTGLASRAANLSWEAPYAGNSPLTAYRLSYSNASGQWQAEVEPSQRGALLSGLQPATAYQVRQKQ</sequence>
<dbReference type="GO" id="GO:0070593">
    <property type="term" value="P:dendrite self-avoidance"/>
    <property type="evidence" value="ECO:0007669"/>
    <property type="project" value="TreeGrafter"/>
</dbReference>
<dbReference type="AlphaFoldDB" id="A0A6P9A3Q8"/>
<keyword evidence="2" id="KW-0393">Immunoglobulin domain</keyword>
<dbReference type="InterPro" id="IPR013783">
    <property type="entry name" value="Ig-like_fold"/>
</dbReference>
<accession>A0A6P9A3Q8</accession>
<dbReference type="InterPro" id="IPR036179">
    <property type="entry name" value="Ig-like_dom_sf"/>
</dbReference>
<dbReference type="InterPro" id="IPR003599">
    <property type="entry name" value="Ig_sub"/>
</dbReference>
<feature type="domain" description="Ig-like" evidence="3">
    <location>
        <begin position="1"/>
        <end position="81"/>
    </location>
</feature>
<evidence type="ECO:0000313" key="6">
    <source>
        <dbReference type="RefSeq" id="XP_034252492.1"/>
    </source>
</evidence>
<evidence type="ECO:0000259" key="3">
    <source>
        <dbReference type="PROSITE" id="PS50835"/>
    </source>
</evidence>
<dbReference type="SMART" id="SM00408">
    <property type="entry name" value="IGc2"/>
    <property type="match status" value="4"/>
</dbReference>
<dbReference type="InParanoid" id="A0A6P9A3Q8"/>
<feature type="domain" description="Ig-like" evidence="3">
    <location>
        <begin position="287"/>
        <end position="377"/>
    </location>
</feature>
<dbReference type="Pfam" id="PF13927">
    <property type="entry name" value="Ig_3"/>
    <property type="match status" value="3"/>
</dbReference>
<dbReference type="InterPro" id="IPR013098">
    <property type="entry name" value="Ig_I-set"/>
</dbReference>
<dbReference type="Gene3D" id="2.60.40.10">
    <property type="entry name" value="Immunoglobulins"/>
    <property type="match status" value="5"/>
</dbReference>
<dbReference type="SUPFAM" id="SSF49265">
    <property type="entry name" value="Fibronectin type III"/>
    <property type="match status" value="1"/>
</dbReference>
<dbReference type="RefSeq" id="XP_034252492.1">
    <property type="nucleotide sequence ID" value="XM_034396601.1"/>
</dbReference>
<dbReference type="PANTHER" id="PTHR10075:SF100">
    <property type="entry name" value="FASCICLIN-2"/>
    <property type="match status" value="1"/>
</dbReference>
<dbReference type="Proteomes" id="UP000515158">
    <property type="component" value="Unplaced"/>
</dbReference>
<dbReference type="GO" id="GO:0007411">
    <property type="term" value="P:axon guidance"/>
    <property type="evidence" value="ECO:0007669"/>
    <property type="project" value="TreeGrafter"/>
</dbReference>
<dbReference type="KEGG" id="tpal:117651974"/>
<feature type="domain" description="Ig-like" evidence="3">
    <location>
        <begin position="192"/>
        <end position="277"/>
    </location>
</feature>
<dbReference type="InterPro" id="IPR003598">
    <property type="entry name" value="Ig_sub2"/>
</dbReference>
<evidence type="ECO:0000313" key="5">
    <source>
        <dbReference type="Proteomes" id="UP000515158"/>
    </source>
</evidence>
<evidence type="ECO:0000259" key="4">
    <source>
        <dbReference type="PROSITE" id="PS50853"/>
    </source>
</evidence>
<evidence type="ECO:0000256" key="2">
    <source>
        <dbReference type="ARBA" id="ARBA00023319"/>
    </source>
</evidence>
<evidence type="ECO:0000256" key="1">
    <source>
        <dbReference type="ARBA" id="ARBA00022737"/>
    </source>
</evidence>
<organism evidence="6">
    <name type="scientific">Thrips palmi</name>
    <name type="common">Melon thrips</name>
    <dbReference type="NCBI Taxonomy" id="161013"/>
    <lineage>
        <taxon>Eukaryota</taxon>
        <taxon>Metazoa</taxon>
        <taxon>Ecdysozoa</taxon>
        <taxon>Arthropoda</taxon>
        <taxon>Hexapoda</taxon>
        <taxon>Insecta</taxon>
        <taxon>Pterygota</taxon>
        <taxon>Neoptera</taxon>
        <taxon>Paraneoptera</taxon>
        <taxon>Thysanoptera</taxon>
        <taxon>Terebrantia</taxon>
        <taxon>Thripoidea</taxon>
        <taxon>Thripidae</taxon>
        <taxon>Thrips</taxon>
    </lineage>
</organism>
<dbReference type="Pfam" id="PF07679">
    <property type="entry name" value="I-set"/>
    <property type="match status" value="1"/>
</dbReference>
<keyword evidence="1" id="KW-0677">Repeat</keyword>
<dbReference type="OrthoDB" id="5969272at2759"/>
<dbReference type="FunFam" id="2.60.40.10:FF:000104">
    <property type="entry name" value="Down syndrome cell adhesion molecule b"/>
    <property type="match status" value="1"/>
</dbReference>
<dbReference type="InterPro" id="IPR007110">
    <property type="entry name" value="Ig-like_dom"/>
</dbReference>
<reference evidence="6" key="1">
    <citation type="submission" date="2025-08" db="UniProtKB">
        <authorList>
            <consortium name="RefSeq"/>
        </authorList>
    </citation>
    <scope>IDENTIFICATION</scope>
    <source>
        <tissue evidence="6">Total insect</tissue>
    </source>
</reference>
<dbReference type="SMART" id="SM00409">
    <property type="entry name" value="IG"/>
    <property type="match status" value="4"/>
</dbReference>
<protein>
    <submittedName>
        <fullName evidence="6">Down syndrome cell adhesion molecule-like protein Dscam2</fullName>
    </submittedName>
</protein>
<name>A0A6P9A3Q8_THRPL</name>